<gene>
    <name evidence="2" type="ORF">FMM05_16155</name>
</gene>
<evidence type="ECO:0000313" key="2">
    <source>
        <dbReference type="EMBL" id="TRW22789.1"/>
    </source>
</evidence>
<accession>A0A552UX51</accession>
<dbReference type="AlphaFoldDB" id="A0A552UX51"/>
<dbReference type="Proteomes" id="UP000320643">
    <property type="component" value="Unassembled WGS sequence"/>
</dbReference>
<proteinExistence type="predicted"/>
<sequence length="219" mass="25139">MKYLRFILLFGLTLALFSCEDDEKKRIAETQRTIKQNDSILKVISRNWIFDVPPPTLKVSEKIGNWNEWQQFNSELKQKPTGTLSAFRQKTKVLVNKADQIKNNLPPFFNKPQVQARMDVLVTKIKSLYTYISIETIPDKKVISIIADINHEIRALQNQLDEIVRFSEIRKEEGEEQMLRALDTVRLANPGTIPLQSTLPQARQLPPPGHGAGYTKPTN</sequence>
<organism evidence="2 3">
    <name type="scientific">Flavobacterium zepuense</name>
    <dbReference type="NCBI Taxonomy" id="2593302"/>
    <lineage>
        <taxon>Bacteria</taxon>
        <taxon>Pseudomonadati</taxon>
        <taxon>Bacteroidota</taxon>
        <taxon>Flavobacteriia</taxon>
        <taxon>Flavobacteriales</taxon>
        <taxon>Flavobacteriaceae</taxon>
        <taxon>Flavobacterium</taxon>
    </lineage>
</organism>
<evidence type="ECO:0008006" key="4">
    <source>
        <dbReference type="Google" id="ProtNLM"/>
    </source>
</evidence>
<dbReference type="PROSITE" id="PS51257">
    <property type="entry name" value="PROKAR_LIPOPROTEIN"/>
    <property type="match status" value="1"/>
</dbReference>
<dbReference type="EMBL" id="VJVZ01000011">
    <property type="protein sequence ID" value="TRW22789.1"/>
    <property type="molecule type" value="Genomic_DNA"/>
</dbReference>
<evidence type="ECO:0000313" key="3">
    <source>
        <dbReference type="Proteomes" id="UP000320643"/>
    </source>
</evidence>
<reference evidence="2 3" key="1">
    <citation type="submission" date="2019-07" db="EMBL/GenBank/DDBJ databases">
        <title>Flavobacterium sp. nov., isolated from glacier ice.</title>
        <authorList>
            <person name="Liu Q."/>
            <person name="Xin Y.-H."/>
        </authorList>
    </citation>
    <scope>NUCLEOTIDE SEQUENCE [LARGE SCALE GENOMIC DNA]</scope>
    <source>
        <strain evidence="2 3">ZT4R6</strain>
    </source>
</reference>
<protein>
    <recommendedName>
        <fullName evidence="4">Lipoprotein</fullName>
    </recommendedName>
</protein>
<dbReference type="OrthoDB" id="1443728at2"/>
<comment type="caution">
    <text evidence="2">The sequence shown here is derived from an EMBL/GenBank/DDBJ whole genome shotgun (WGS) entry which is preliminary data.</text>
</comment>
<keyword evidence="3" id="KW-1185">Reference proteome</keyword>
<feature type="region of interest" description="Disordered" evidence="1">
    <location>
        <begin position="193"/>
        <end position="219"/>
    </location>
</feature>
<evidence type="ECO:0000256" key="1">
    <source>
        <dbReference type="SAM" id="MobiDB-lite"/>
    </source>
</evidence>
<dbReference type="RefSeq" id="WP_143374438.1">
    <property type="nucleotide sequence ID" value="NZ_VJVZ01000011.1"/>
</dbReference>
<name>A0A552UX51_9FLAO</name>